<protein>
    <submittedName>
        <fullName evidence="2">Uncharacterized protein</fullName>
    </submittedName>
</protein>
<dbReference type="EMBL" id="BGZK01000461">
    <property type="protein sequence ID" value="GBP44930.1"/>
    <property type="molecule type" value="Genomic_DNA"/>
</dbReference>
<feature type="compositionally biased region" description="Basic and acidic residues" evidence="1">
    <location>
        <begin position="90"/>
        <end position="100"/>
    </location>
</feature>
<keyword evidence="3" id="KW-1185">Reference proteome</keyword>
<feature type="region of interest" description="Disordered" evidence="1">
    <location>
        <begin position="47"/>
        <end position="100"/>
    </location>
</feature>
<name>A0A4C1W259_EUMVA</name>
<proteinExistence type="predicted"/>
<organism evidence="2 3">
    <name type="scientific">Eumeta variegata</name>
    <name type="common">Bagworm moth</name>
    <name type="synonym">Eumeta japonica</name>
    <dbReference type="NCBI Taxonomy" id="151549"/>
    <lineage>
        <taxon>Eukaryota</taxon>
        <taxon>Metazoa</taxon>
        <taxon>Ecdysozoa</taxon>
        <taxon>Arthropoda</taxon>
        <taxon>Hexapoda</taxon>
        <taxon>Insecta</taxon>
        <taxon>Pterygota</taxon>
        <taxon>Neoptera</taxon>
        <taxon>Endopterygota</taxon>
        <taxon>Lepidoptera</taxon>
        <taxon>Glossata</taxon>
        <taxon>Ditrysia</taxon>
        <taxon>Tineoidea</taxon>
        <taxon>Psychidae</taxon>
        <taxon>Oiketicinae</taxon>
        <taxon>Eumeta</taxon>
    </lineage>
</organism>
<accession>A0A4C1W259</accession>
<gene>
    <name evidence="2" type="ORF">EVAR_84421_1</name>
</gene>
<dbReference type="Proteomes" id="UP000299102">
    <property type="component" value="Unassembled WGS sequence"/>
</dbReference>
<evidence type="ECO:0000313" key="2">
    <source>
        <dbReference type="EMBL" id="GBP44930.1"/>
    </source>
</evidence>
<evidence type="ECO:0000313" key="3">
    <source>
        <dbReference type="Proteomes" id="UP000299102"/>
    </source>
</evidence>
<comment type="caution">
    <text evidence="2">The sequence shown here is derived from an EMBL/GenBank/DDBJ whole genome shotgun (WGS) entry which is preliminary data.</text>
</comment>
<dbReference type="AlphaFoldDB" id="A0A4C1W259"/>
<reference evidence="2 3" key="1">
    <citation type="journal article" date="2019" name="Commun. Biol.">
        <title>The bagworm genome reveals a unique fibroin gene that provides high tensile strength.</title>
        <authorList>
            <person name="Kono N."/>
            <person name="Nakamura H."/>
            <person name="Ohtoshi R."/>
            <person name="Tomita M."/>
            <person name="Numata K."/>
            <person name="Arakawa K."/>
        </authorList>
    </citation>
    <scope>NUCLEOTIDE SEQUENCE [LARGE SCALE GENOMIC DNA]</scope>
</reference>
<sequence length="100" mass="11052">MFCGVSPGVCFDLYFKVERFVRIIGQDGRDAGDLELPKKFEMTAFGQEHPNFNPVVHGDGSGEEGSEAREFDASGPPKKMLSSRTTAARSRQEEIATPRE</sequence>
<evidence type="ECO:0000256" key="1">
    <source>
        <dbReference type="SAM" id="MobiDB-lite"/>
    </source>
</evidence>